<dbReference type="FunFam" id="3.30.730.10:FF:000004">
    <property type="entry name" value="AP2-like ethylene-responsive transcription factor"/>
    <property type="match status" value="1"/>
</dbReference>
<dbReference type="Gene3D" id="3.30.730.10">
    <property type="entry name" value="AP2/ERF domain"/>
    <property type="match status" value="1"/>
</dbReference>
<organism evidence="10 11">
    <name type="scientific">Trifolium subterraneum</name>
    <name type="common">Subterranean clover</name>
    <dbReference type="NCBI Taxonomy" id="3900"/>
    <lineage>
        <taxon>Eukaryota</taxon>
        <taxon>Viridiplantae</taxon>
        <taxon>Streptophyta</taxon>
        <taxon>Embryophyta</taxon>
        <taxon>Tracheophyta</taxon>
        <taxon>Spermatophyta</taxon>
        <taxon>Magnoliopsida</taxon>
        <taxon>eudicotyledons</taxon>
        <taxon>Gunneridae</taxon>
        <taxon>Pentapetalae</taxon>
        <taxon>rosids</taxon>
        <taxon>fabids</taxon>
        <taxon>Fabales</taxon>
        <taxon>Fabaceae</taxon>
        <taxon>Papilionoideae</taxon>
        <taxon>50 kb inversion clade</taxon>
        <taxon>NPAAA clade</taxon>
        <taxon>Hologalegina</taxon>
        <taxon>IRL clade</taxon>
        <taxon>Trifolieae</taxon>
        <taxon>Trifolium</taxon>
    </lineage>
</organism>
<dbReference type="InterPro" id="IPR016177">
    <property type="entry name" value="DNA-bd_dom_sf"/>
</dbReference>
<dbReference type="InterPro" id="IPR036955">
    <property type="entry name" value="AP2/ERF_dom_sf"/>
</dbReference>
<dbReference type="PANTHER" id="PTHR32467">
    <property type="entry name" value="AP2-LIKE ETHYLENE-RESPONSIVE TRANSCRIPTION FACTOR"/>
    <property type="match status" value="1"/>
</dbReference>
<keyword evidence="5" id="KW-0804">Transcription</keyword>
<keyword evidence="4" id="KW-0010">Activator</keyword>
<reference evidence="11" key="1">
    <citation type="journal article" date="2017" name="Front. Plant Sci.">
        <title>Climate Clever Clovers: New Paradigm to Reduce the Environmental Footprint of Ruminants by Breeding Low Methanogenic Forages Utilizing Haplotype Variation.</title>
        <authorList>
            <person name="Kaur P."/>
            <person name="Appels R."/>
            <person name="Bayer P.E."/>
            <person name="Keeble-Gagnere G."/>
            <person name="Wang J."/>
            <person name="Hirakawa H."/>
            <person name="Shirasawa K."/>
            <person name="Vercoe P."/>
            <person name="Stefanova K."/>
            <person name="Durmic Z."/>
            <person name="Nichols P."/>
            <person name="Revell C."/>
            <person name="Isobe S.N."/>
            <person name="Edwards D."/>
            <person name="Erskine W."/>
        </authorList>
    </citation>
    <scope>NUCLEOTIDE SEQUENCE [LARGE SCALE GENOMIC DNA]</scope>
    <source>
        <strain evidence="11">cv. Daliak</strain>
    </source>
</reference>
<keyword evidence="6" id="KW-0539">Nucleus</keyword>
<dbReference type="OrthoDB" id="207175at2759"/>
<sequence length="418" mass="47045">MASSSSDQVKSAETSEALAVANDQLLLYRGLKKAKKERGCTAKERISKMPPCAAGKRSSIYRGVTRHRWTGRYEAHLWDKSTWNQNQNKKGKQGAYDDEEAAARAYDLAALKYWGPGTLINFPVTDYTRDLEEMQNVSREEYLASLRRKSSGFSRGLAKYRGLSRRWEPYGRLTGSDYFSSMHYGTGDDSAAESEYVGGFCIERKIDLTNHIKWWGSNKNRQSDAGTRLSEEKKHGFAGGDIYSELKTLEQKVQPTEPYKLPELGRLHNEKKHKSSSMSALSILSQSAAYKSMQEKAAKRQENSTDNDENENKNIVNELDRGKAVEKPSNHDGGNDRLDIAMGMSGALSLQRNVYPLTPFLSAPLLTSYNTVDPLVDPVLWTSLVPMLPASLSRPAEVGIMTKVFYLIYEEEDYMKII</sequence>
<dbReference type="GO" id="GO:0005634">
    <property type="term" value="C:nucleus"/>
    <property type="evidence" value="ECO:0007669"/>
    <property type="project" value="UniProtKB-SubCell"/>
</dbReference>
<dbReference type="SMART" id="SM00380">
    <property type="entry name" value="AP2"/>
    <property type="match status" value="1"/>
</dbReference>
<feature type="region of interest" description="Disordered" evidence="8">
    <location>
        <begin position="292"/>
        <end position="337"/>
    </location>
</feature>
<evidence type="ECO:0000259" key="9">
    <source>
        <dbReference type="PROSITE" id="PS51032"/>
    </source>
</evidence>
<comment type="subcellular location">
    <subcellularLocation>
        <location evidence="1">Nucleus</location>
    </subcellularLocation>
</comment>
<feature type="compositionally biased region" description="Basic and acidic residues" evidence="8">
    <location>
        <begin position="293"/>
        <end position="303"/>
    </location>
</feature>
<dbReference type="InterPro" id="IPR001471">
    <property type="entry name" value="AP2/ERF_dom"/>
</dbReference>
<accession>A0A2Z6MBN9</accession>
<comment type="similarity">
    <text evidence="7">Belongs to the AP2/ERF transcription factor family. AP2 subfamily.</text>
</comment>
<dbReference type="SUPFAM" id="SSF54171">
    <property type="entry name" value="DNA-binding domain"/>
    <property type="match status" value="1"/>
</dbReference>
<protein>
    <recommendedName>
        <fullName evidence="9">AP2/ERF domain-containing protein</fullName>
    </recommendedName>
</protein>
<evidence type="ECO:0000256" key="6">
    <source>
        <dbReference type="ARBA" id="ARBA00023242"/>
    </source>
</evidence>
<evidence type="ECO:0000256" key="2">
    <source>
        <dbReference type="ARBA" id="ARBA00023015"/>
    </source>
</evidence>
<feature type="region of interest" description="Disordered" evidence="8">
    <location>
        <begin position="257"/>
        <end position="279"/>
    </location>
</feature>
<dbReference type="PROSITE" id="PS51032">
    <property type="entry name" value="AP2_ERF"/>
    <property type="match status" value="1"/>
</dbReference>
<evidence type="ECO:0000313" key="10">
    <source>
        <dbReference type="EMBL" id="GAU30066.1"/>
    </source>
</evidence>
<feature type="compositionally biased region" description="Basic and acidic residues" evidence="8">
    <location>
        <begin position="318"/>
        <end position="337"/>
    </location>
</feature>
<evidence type="ECO:0000256" key="4">
    <source>
        <dbReference type="ARBA" id="ARBA00023159"/>
    </source>
</evidence>
<proteinExistence type="inferred from homology"/>
<keyword evidence="3" id="KW-0238">DNA-binding</keyword>
<dbReference type="PANTHER" id="PTHR32467:SF32">
    <property type="entry name" value="AP2-LIKE ETHYLENE-RESPONSIVE TRANSCRIPTION FACTOR SMOS1"/>
    <property type="match status" value="1"/>
</dbReference>
<evidence type="ECO:0000256" key="8">
    <source>
        <dbReference type="SAM" id="MobiDB-lite"/>
    </source>
</evidence>
<dbReference type="EMBL" id="DF973414">
    <property type="protein sequence ID" value="GAU30066.1"/>
    <property type="molecule type" value="Genomic_DNA"/>
</dbReference>
<feature type="domain" description="AP2/ERF" evidence="9">
    <location>
        <begin position="60"/>
        <end position="123"/>
    </location>
</feature>
<evidence type="ECO:0000256" key="5">
    <source>
        <dbReference type="ARBA" id="ARBA00023163"/>
    </source>
</evidence>
<dbReference type="GO" id="GO:0003700">
    <property type="term" value="F:DNA-binding transcription factor activity"/>
    <property type="evidence" value="ECO:0007669"/>
    <property type="project" value="InterPro"/>
</dbReference>
<evidence type="ECO:0000313" key="11">
    <source>
        <dbReference type="Proteomes" id="UP000242715"/>
    </source>
</evidence>
<gene>
    <name evidence="10" type="ORF">TSUD_332340</name>
</gene>
<evidence type="ECO:0000256" key="3">
    <source>
        <dbReference type="ARBA" id="ARBA00023125"/>
    </source>
</evidence>
<keyword evidence="11" id="KW-1185">Reference proteome</keyword>
<dbReference type="GO" id="GO:0003677">
    <property type="term" value="F:DNA binding"/>
    <property type="evidence" value="ECO:0007669"/>
    <property type="project" value="UniProtKB-KW"/>
</dbReference>
<evidence type="ECO:0000256" key="1">
    <source>
        <dbReference type="ARBA" id="ARBA00004123"/>
    </source>
</evidence>
<name>A0A2Z6MBN9_TRISU</name>
<dbReference type="PRINTS" id="PR00367">
    <property type="entry name" value="ETHRSPELEMNT"/>
</dbReference>
<keyword evidence="2" id="KW-0805">Transcription regulation</keyword>
<dbReference type="AlphaFoldDB" id="A0A2Z6MBN9"/>
<dbReference type="Proteomes" id="UP000242715">
    <property type="component" value="Unassembled WGS sequence"/>
</dbReference>
<evidence type="ECO:0000256" key="7">
    <source>
        <dbReference type="ARBA" id="ARBA00037973"/>
    </source>
</evidence>